<sequence>MLLPHASPRIQIAASVILAGLIGEIVFELYAWLISPLLFGPTLQPSNLVIALAEKLAGLQISHLTAFPVHFAIGSVGFGVFVYLIRLLMPARVFLTGLVSGLILWFVAQGMLAPFIGRSFMMDFGTYTQSSFVGHVGMTLLMSYLMDRFLTGAPKRLATA</sequence>
<reference evidence="2 3" key="1">
    <citation type="submission" date="2016-10" db="EMBL/GenBank/DDBJ databases">
        <authorList>
            <person name="de Groot N.N."/>
        </authorList>
    </citation>
    <scope>NUCLEOTIDE SEQUENCE [LARGE SCALE GENOMIC DNA]</scope>
    <source>
        <strain evidence="2 3">DSM 16199</strain>
    </source>
</reference>
<accession>A0A1I4FTE1</accession>
<feature type="transmembrane region" description="Helical" evidence="1">
    <location>
        <begin position="93"/>
        <end position="115"/>
    </location>
</feature>
<dbReference type="OrthoDB" id="7063568at2"/>
<keyword evidence="1" id="KW-0472">Membrane</keyword>
<keyword evidence="1" id="KW-1133">Transmembrane helix</keyword>
<feature type="transmembrane region" description="Helical" evidence="1">
    <location>
        <begin position="67"/>
        <end position="86"/>
    </location>
</feature>
<gene>
    <name evidence="2" type="ORF">SAMN04488004_110110</name>
</gene>
<dbReference type="GeneID" id="97891737"/>
<evidence type="ECO:0000313" key="3">
    <source>
        <dbReference type="Proteomes" id="UP000199550"/>
    </source>
</evidence>
<keyword evidence="1" id="KW-0812">Transmembrane</keyword>
<evidence type="ECO:0000256" key="1">
    <source>
        <dbReference type="SAM" id="Phobius"/>
    </source>
</evidence>
<name>A0A1I4FTE1_9RHOB</name>
<dbReference type="RefSeq" id="WP_090189314.1">
    <property type="nucleotide sequence ID" value="NZ_CP072994.1"/>
</dbReference>
<dbReference type="Proteomes" id="UP000199550">
    <property type="component" value="Unassembled WGS sequence"/>
</dbReference>
<dbReference type="EMBL" id="FOTF01000010">
    <property type="protein sequence ID" value="SFL21094.1"/>
    <property type="molecule type" value="Genomic_DNA"/>
</dbReference>
<evidence type="ECO:0008006" key="4">
    <source>
        <dbReference type="Google" id="ProtNLM"/>
    </source>
</evidence>
<keyword evidence="3" id="KW-1185">Reference proteome</keyword>
<dbReference type="AlphaFoldDB" id="A0A1I4FTE1"/>
<organism evidence="2 3">
    <name type="scientific">Loktanella salsilacus</name>
    <dbReference type="NCBI Taxonomy" id="195913"/>
    <lineage>
        <taxon>Bacteria</taxon>
        <taxon>Pseudomonadati</taxon>
        <taxon>Pseudomonadota</taxon>
        <taxon>Alphaproteobacteria</taxon>
        <taxon>Rhodobacterales</taxon>
        <taxon>Roseobacteraceae</taxon>
        <taxon>Loktanella</taxon>
    </lineage>
</organism>
<evidence type="ECO:0000313" key="2">
    <source>
        <dbReference type="EMBL" id="SFL21094.1"/>
    </source>
</evidence>
<proteinExistence type="predicted"/>
<feature type="transmembrane region" description="Helical" evidence="1">
    <location>
        <begin position="127"/>
        <end position="146"/>
    </location>
</feature>
<feature type="transmembrane region" description="Helical" evidence="1">
    <location>
        <begin position="12"/>
        <end position="33"/>
    </location>
</feature>
<protein>
    <recommendedName>
        <fullName evidence="4">DUF1440 domain-containing protein</fullName>
    </recommendedName>
</protein>